<evidence type="ECO:0000313" key="4">
    <source>
        <dbReference type="Proteomes" id="UP000481616"/>
    </source>
</evidence>
<dbReference type="RefSeq" id="WP_087397932.1">
    <property type="nucleotide sequence ID" value="NZ_JADNBX010000001.1"/>
</dbReference>
<dbReference type="EMBL" id="VVZA01000028">
    <property type="protein sequence ID" value="KAA5401861.1"/>
    <property type="molecule type" value="Genomic_DNA"/>
</dbReference>
<accession>A0A4V1YW94</accession>
<name>A0A4V1YW94_9BACT</name>
<dbReference type="EMBL" id="VVYY01000027">
    <property type="protein sequence ID" value="KAA5393101.1"/>
    <property type="molecule type" value="Genomic_DNA"/>
</dbReference>
<proteinExistence type="predicted"/>
<dbReference type="Proteomes" id="UP000481616">
    <property type="component" value="Unassembled WGS sequence"/>
</dbReference>
<dbReference type="AlphaFoldDB" id="A0A4V1YW94"/>
<reference evidence="3 4" key="1">
    <citation type="journal article" date="2019" name="Nat. Med.">
        <title>A library of human gut bacterial isolates paired with longitudinal multiomics data enables mechanistic microbiome research.</title>
        <authorList>
            <person name="Poyet M."/>
            <person name="Groussin M."/>
            <person name="Gibbons S.M."/>
            <person name="Avila-Pacheco J."/>
            <person name="Jiang X."/>
            <person name="Kearney S.M."/>
            <person name="Perrotta A.R."/>
            <person name="Berdy B."/>
            <person name="Zhao S."/>
            <person name="Lieberman T.D."/>
            <person name="Swanson P.K."/>
            <person name="Smith M."/>
            <person name="Roesemann S."/>
            <person name="Alexander J.E."/>
            <person name="Rich S.A."/>
            <person name="Livny J."/>
            <person name="Vlamakis H."/>
            <person name="Clish C."/>
            <person name="Bullock K."/>
            <person name="Deik A."/>
            <person name="Scott J."/>
            <person name="Pierce K.A."/>
            <person name="Xavier R.J."/>
            <person name="Alm E.J."/>
        </authorList>
    </citation>
    <scope>NUCLEOTIDE SEQUENCE [LARGE SCALE GENOMIC DNA]</scope>
    <source>
        <strain evidence="1 4">BIOML-A1</strain>
        <strain evidence="2 3">BIOML-A4</strain>
    </source>
</reference>
<comment type="caution">
    <text evidence="1">The sequence shown here is derived from an EMBL/GenBank/DDBJ whole genome shotgun (WGS) entry which is preliminary data.</text>
</comment>
<evidence type="ECO:0000313" key="1">
    <source>
        <dbReference type="EMBL" id="KAA5393101.1"/>
    </source>
</evidence>
<evidence type="ECO:0000313" key="3">
    <source>
        <dbReference type="Proteomes" id="UP000441162"/>
    </source>
</evidence>
<protein>
    <submittedName>
        <fullName evidence="1">Uncharacterized protein</fullName>
    </submittedName>
</protein>
<dbReference type="Proteomes" id="UP000441162">
    <property type="component" value="Unassembled WGS sequence"/>
</dbReference>
<sequence>MTTVELIKSIAFDFGWTVSTDEEEDTVVFDFRYYTKHGLDYGFCAELTGNNFDGFLGEVERNCEDFDPDYEAYRWIGYDGHGKCGAPYHIKDIVDEMEEAKKLFTDFYNSLKTALT</sequence>
<gene>
    <name evidence="2" type="ORF">F2Y51_20675</name>
    <name evidence="1" type="ORF">F2Y58_20950</name>
</gene>
<organism evidence="1 4">
    <name type="scientific">Phocaeicola dorei</name>
    <dbReference type="NCBI Taxonomy" id="357276"/>
    <lineage>
        <taxon>Bacteria</taxon>
        <taxon>Pseudomonadati</taxon>
        <taxon>Bacteroidota</taxon>
        <taxon>Bacteroidia</taxon>
        <taxon>Bacteroidales</taxon>
        <taxon>Bacteroidaceae</taxon>
        <taxon>Phocaeicola</taxon>
    </lineage>
</organism>
<evidence type="ECO:0000313" key="2">
    <source>
        <dbReference type="EMBL" id="KAA5401861.1"/>
    </source>
</evidence>